<feature type="region of interest" description="Disordered" evidence="1">
    <location>
        <begin position="57"/>
        <end position="96"/>
    </location>
</feature>
<gene>
    <name evidence="2" type="ORF">PTRG_04505</name>
</gene>
<name>B2W4F5_PYRTR</name>
<dbReference type="EMBL" id="DS231618">
    <property type="protein sequence ID" value="EDU47412.1"/>
    <property type="molecule type" value="Genomic_DNA"/>
</dbReference>
<dbReference type="Proteomes" id="UP000001471">
    <property type="component" value="Unassembled WGS sequence"/>
</dbReference>
<feature type="compositionally biased region" description="Polar residues" evidence="1">
    <location>
        <begin position="63"/>
        <end position="74"/>
    </location>
</feature>
<dbReference type="InParanoid" id="B2W4F5"/>
<evidence type="ECO:0000313" key="3">
    <source>
        <dbReference type="Proteomes" id="UP000001471"/>
    </source>
</evidence>
<organism evidence="2 3">
    <name type="scientific">Pyrenophora tritici-repentis (strain Pt-1C-BFP)</name>
    <name type="common">Wheat tan spot fungus</name>
    <name type="synonym">Drechslera tritici-repentis</name>
    <dbReference type="NCBI Taxonomy" id="426418"/>
    <lineage>
        <taxon>Eukaryota</taxon>
        <taxon>Fungi</taxon>
        <taxon>Dikarya</taxon>
        <taxon>Ascomycota</taxon>
        <taxon>Pezizomycotina</taxon>
        <taxon>Dothideomycetes</taxon>
        <taxon>Pleosporomycetidae</taxon>
        <taxon>Pleosporales</taxon>
        <taxon>Pleosporineae</taxon>
        <taxon>Pleosporaceae</taxon>
        <taxon>Pyrenophora</taxon>
    </lineage>
</organism>
<dbReference type="AlphaFoldDB" id="B2W4F5"/>
<proteinExistence type="predicted"/>
<evidence type="ECO:0000313" key="2">
    <source>
        <dbReference type="EMBL" id="EDU47412.1"/>
    </source>
</evidence>
<sequence>MPRVVPGWWMNGEMYAGVAWGRQEGSCWQAQACVGIGDPTSWVGRGFSRIPCLPPVERRNSGARGQNSWNQNQNGDDEQKEEKSAHVVETGGPERVQHMVPSSAVDIAGPISAALLTSPPVMPSPREPSSTPSDILTHFATPSLLGLSAHSILPYPNA</sequence>
<dbReference type="HOGENOM" id="CLU_1670287_0_0_1"/>
<accession>B2W4F5</accession>
<evidence type="ECO:0000256" key="1">
    <source>
        <dbReference type="SAM" id="MobiDB-lite"/>
    </source>
</evidence>
<reference evidence="3" key="1">
    <citation type="journal article" date="2013" name="G3 (Bethesda)">
        <title>Comparative genomics of a plant-pathogenic fungus, Pyrenophora tritici-repentis, reveals transduplication and the impact of repeat elements on pathogenicity and population divergence.</title>
        <authorList>
            <person name="Manning V.A."/>
            <person name="Pandelova I."/>
            <person name="Dhillon B."/>
            <person name="Wilhelm L.J."/>
            <person name="Goodwin S.B."/>
            <person name="Berlin A.M."/>
            <person name="Figueroa M."/>
            <person name="Freitag M."/>
            <person name="Hane J.K."/>
            <person name="Henrissat B."/>
            <person name="Holman W.H."/>
            <person name="Kodira C.D."/>
            <person name="Martin J."/>
            <person name="Oliver R.P."/>
            <person name="Robbertse B."/>
            <person name="Schackwitz W."/>
            <person name="Schwartz D.C."/>
            <person name="Spatafora J.W."/>
            <person name="Turgeon B.G."/>
            <person name="Yandava C."/>
            <person name="Young S."/>
            <person name="Zhou S."/>
            <person name="Zeng Q."/>
            <person name="Grigoriev I.V."/>
            <person name="Ma L.-J."/>
            <person name="Ciuffetti L.M."/>
        </authorList>
    </citation>
    <scope>NUCLEOTIDE SEQUENCE [LARGE SCALE GENOMIC DNA]</scope>
    <source>
        <strain evidence="3">Pt-1C-BFP</strain>
    </source>
</reference>
<protein>
    <submittedName>
        <fullName evidence="2">Uncharacterized protein</fullName>
    </submittedName>
</protein>